<dbReference type="EMBL" id="AP004684">
    <property type="protein sequence ID" value="BAD45763.1"/>
    <property type="molecule type" value="Genomic_DNA"/>
</dbReference>
<name>A0A0P0WXG8_ORYSJ</name>
<evidence type="ECO:0000313" key="1">
    <source>
        <dbReference type="EMBL" id="BAD45763.1"/>
    </source>
</evidence>
<reference evidence="2" key="2">
    <citation type="journal article" date="2008" name="Nucleic Acids Res.">
        <title>The rice annotation project database (RAP-DB): 2008 update.</title>
        <authorList>
            <consortium name="The rice annotation project (RAP)"/>
        </authorList>
    </citation>
    <scope>GENOME REANNOTATION</scope>
    <source>
        <strain evidence="2">cv. Nipponbare</strain>
    </source>
</reference>
<sequence>MGQQQGIQGMGEVARIATVGVDSLISALQEIACAIHPTTSVMHQPVHPTGWVWVAPGMCTLGLAGIWHRVSSLVSASCCRALVASEECHNLSYDWLVNHAGHGVKCIPLVLETHTG</sequence>
<accession>A0A0P0WXG8</accession>
<proteinExistence type="predicted"/>
<evidence type="ECO:0000313" key="2">
    <source>
        <dbReference type="Proteomes" id="UP000000763"/>
    </source>
</evidence>
<gene>
    <name evidence="1" type="primary">P0012H03.37</name>
</gene>
<protein>
    <submittedName>
        <fullName evidence="1">Uncharacterized protein</fullName>
    </submittedName>
</protein>
<organism evidence="1 2">
    <name type="scientific">Oryza sativa subsp. japonica</name>
    <name type="common">Rice</name>
    <dbReference type="NCBI Taxonomy" id="39947"/>
    <lineage>
        <taxon>Eukaryota</taxon>
        <taxon>Viridiplantae</taxon>
        <taxon>Streptophyta</taxon>
        <taxon>Embryophyta</taxon>
        <taxon>Tracheophyta</taxon>
        <taxon>Spermatophyta</taxon>
        <taxon>Magnoliopsida</taxon>
        <taxon>Liliopsida</taxon>
        <taxon>Poales</taxon>
        <taxon>Poaceae</taxon>
        <taxon>BOP clade</taxon>
        <taxon>Oryzoideae</taxon>
        <taxon>Oryzeae</taxon>
        <taxon>Oryzinae</taxon>
        <taxon>Oryza</taxon>
        <taxon>Oryza sativa</taxon>
    </lineage>
</organism>
<reference evidence="2" key="1">
    <citation type="journal article" date="2005" name="Nature">
        <title>The map-based sequence of the rice genome.</title>
        <authorList>
            <consortium name="International rice genome sequencing project (IRGSP)"/>
            <person name="Matsumoto T."/>
            <person name="Wu J."/>
            <person name="Kanamori H."/>
            <person name="Katayose Y."/>
            <person name="Fujisawa M."/>
            <person name="Namiki N."/>
            <person name="Mizuno H."/>
            <person name="Yamamoto K."/>
            <person name="Antonio B.A."/>
            <person name="Baba T."/>
            <person name="Sakata K."/>
            <person name="Nagamura Y."/>
            <person name="Aoki H."/>
            <person name="Arikawa K."/>
            <person name="Arita K."/>
            <person name="Bito T."/>
            <person name="Chiden Y."/>
            <person name="Fujitsuka N."/>
            <person name="Fukunaka R."/>
            <person name="Hamada M."/>
            <person name="Harada C."/>
            <person name="Hayashi A."/>
            <person name="Hijishita S."/>
            <person name="Honda M."/>
            <person name="Hosokawa S."/>
            <person name="Ichikawa Y."/>
            <person name="Idonuma A."/>
            <person name="Iijima M."/>
            <person name="Ikeda M."/>
            <person name="Ikeno M."/>
            <person name="Ito K."/>
            <person name="Ito S."/>
            <person name="Ito T."/>
            <person name="Ito Y."/>
            <person name="Ito Y."/>
            <person name="Iwabuchi A."/>
            <person name="Kamiya K."/>
            <person name="Karasawa W."/>
            <person name="Kurita K."/>
            <person name="Katagiri S."/>
            <person name="Kikuta A."/>
            <person name="Kobayashi H."/>
            <person name="Kobayashi N."/>
            <person name="Machita K."/>
            <person name="Maehara T."/>
            <person name="Masukawa M."/>
            <person name="Mizubayashi T."/>
            <person name="Mukai Y."/>
            <person name="Nagasaki H."/>
            <person name="Nagata Y."/>
            <person name="Naito S."/>
            <person name="Nakashima M."/>
            <person name="Nakama Y."/>
            <person name="Nakamichi Y."/>
            <person name="Nakamura M."/>
            <person name="Meguro A."/>
            <person name="Negishi M."/>
            <person name="Ohta I."/>
            <person name="Ohta T."/>
            <person name="Okamoto M."/>
            <person name="Ono N."/>
            <person name="Saji S."/>
            <person name="Sakaguchi M."/>
            <person name="Sakai K."/>
            <person name="Shibata M."/>
            <person name="Shimokawa T."/>
            <person name="Song J."/>
            <person name="Takazaki Y."/>
            <person name="Terasawa K."/>
            <person name="Tsugane M."/>
            <person name="Tsuji K."/>
            <person name="Ueda S."/>
            <person name="Waki K."/>
            <person name="Yamagata H."/>
            <person name="Yamamoto M."/>
            <person name="Yamamoto S."/>
            <person name="Yamane H."/>
            <person name="Yoshiki S."/>
            <person name="Yoshihara R."/>
            <person name="Yukawa K."/>
            <person name="Zhong H."/>
            <person name="Yano M."/>
            <person name="Yuan Q."/>
            <person name="Ouyang S."/>
            <person name="Liu J."/>
            <person name="Jones K.M."/>
            <person name="Gansberger K."/>
            <person name="Moffat K."/>
            <person name="Hill J."/>
            <person name="Bera J."/>
            <person name="Fadrosh D."/>
            <person name="Jin S."/>
            <person name="Johri S."/>
            <person name="Kim M."/>
            <person name="Overton L."/>
            <person name="Reardon M."/>
            <person name="Tsitrin T."/>
            <person name="Vuong H."/>
            <person name="Weaver B."/>
            <person name="Ciecko A."/>
            <person name="Tallon L."/>
            <person name="Jackson J."/>
            <person name="Pai G."/>
            <person name="Aken S.V."/>
            <person name="Utterback T."/>
            <person name="Reidmuller S."/>
            <person name="Feldblyum T."/>
            <person name="Hsiao J."/>
            <person name="Zismann V."/>
            <person name="Iobst S."/>
            <person name="de Vazeille A.R."/>
            <person name="Buell C.R."/>
            <person name="Ying K."/>
            <person name="Li Y."/>
            <person name="Lu T."/>
            <person name="Huang Y."/>
            <person name="Zhao Q."/>
            <person name="Feng Q."/>
            <person name="Zhang L."/>
            <person name="Zhu J."/>
            <person name="Weng Q."/>
            <person name="Mu J."/>
            <person name="Lu Y."/>
            <person name="Fan D."/>
            <person name="Liu Y."/>
            <person name="Guan J."/>
            <person name="Zhang Y."/>
            <person name="Yu S."/>
            <person name="Liu X."/>
            <person name="Zhang Y."/>
            <person name="Hong G."/>
            <person name="Han B."/>
            <person name="Choisne N."/>
            <person name="Demange N."/>
            <person name="Orjeda G."/>
            <person name="Samain S."/>
            <person name="Cattolico L."/>
            <person name="Pelletier E."/>
            <person name="Couloux A."/>
            <person name="Segurens B."/>
            <person name="Wincker P."/>
            <person name="D'Hont A."/>
            <person name="Scarpelli C."/>
            <person name="Weissenbach J."/>
            <person name="Salanoubat M."/>
            <person name="Quetier F."/>
            <person name="Yu Y."/>
            <person name="Kim H.R."/>
            <person name="Rambo T."/>
            <person name="Currie J."/>
            <person name="Collura K."/>
            <person name="Luo M."/>
            <person name="Yang T."/>
            <person name="Ammiraju J.S.S."/>
            <person name="Engler F."/>
            <person name="Soderlund C."/>
            <person name="Wing R.A."/>
            <person name="Palmer L.E."/>
            <person name="de la Bastide M."/>
            <person name="Spiegel L."/>
            <person name="Nascimento L."/>
            <person name="Zutavern T."/>
            <person name="O'Shaughnessy A."/>
            <person name="Dike S."/>
            <person name="Dedhia N."/>
            <person name="Preston R."/>
            <person name="Balija V."/>
            <person name="McCombie W.R."/>
            <person name="Chow T."/>
            <person name="Chen H."/>
            <person name="Chung M."/>
            <person name="Chen C."/>
            <person name="Shaw J."/>
            <person name="Wu H."/>
            <person name="Hsiao K."/>
            <person name="Chao Y."/>
            <person name="Chu M."/>
            <person name="Cheng C."/>
            <person name="Hour A."/>
            <person name="Lee P."/>
            <person name="Lin S."/>
            <person name="Lin Y."/>
            <person name="Liou J."/>
            <person name="Liu S."/>
            <person name="Hsing Y."/>
            <person name="Raghuvanshi S."/>
            <person name="Mohanty A."/>
            <person name="Bharti A.K."/>
            <person name="Gaur A."/>
            <person name="Gupta V."/>
            <person name="Kumar D."/>
            <person name="Ravi V."/>
            <person name="Vij S."/>
            <person name="Kapur A."/>
            <person name="Khurana P."/>
            <person name="Khurana P."/>
            <person name="Khurana J.P."/>
            <person name="Tyagi A.K."/>
            <person name="Gaikwad K."/>
            <person name="Singh A."/>
            <person name="Dalal V."/>
            <person name="Srivastava S."/>
            <person name="Dixit A."/>
            <person name="Pal A.K."/>
            <person name="Ghazi I.A."/>
            <person name="Yadav M."/>
            <person name="Pandit A."/>
            <person name="Bhargava A."/>
            <person name="Sureshbabu K."/>
            <person name="Batra K."/>
            <person name="Sharma T.R."/>
            <person name="Mohapatra T."/>
            <person name="Singh N.K."/>
            <person name="Messing J."/>
            <person name="Nelson A.B."/>
            <person name="Fuks G."/>
            <person name="Kavchok S."/>
            <person name="Keizer G."/>
            <person name="Linton E."/>
            <person name="Llaca V."/>
            <person name="Song R."/>
            <person name="Tanyolac B."/>
            <person name="Young S."/>
            <person name="Ho-Il K."/>
            <person name="Hahn J.H."/>
            <person name="Sangsakoo G."/>
            <person name="Vanavichit A."/>
            <person name="de Mattos Luiz.A.T."/>
            <person name="Zimmer P.D."/>
            <person name="Malone G."/>
            <person name="Dellagostin O."/>
            <person name="de Oliveira A.C."/>
            <person name="Bevan M."/>
            <person name="Bancroft I."/>
            <person name="Minx P."/>
            <person name="Cordum H."/>
            <person name="Wilson R."/>
            <person name="Cheng Z."/>
            <person name="Jin W."/>
            <person name="Jiang J."/>
            <person name="Leong S.A."/>
            <person name="Iwama H."/>
            <person name="Gojobori T."/>
            <person name="Itoh T."/>
            <person name="Niimura Y."/>
            <person name="Fujii Y."/>
            <person name="Habara T."/>
            <person name="Sakai H."/>
            <person name="Sato Y."/>
            <person name="Wilson G."/>
            <person name="Kumar K."/>
            <person name="McCouch S."/>
            <person name="Juretic N."/>
            <person name="Hoen D."/>
            <person name="Wright S."/>
            <person name="Bruskiewich R."/>
            <person name="Bureau T."/>
            <person name="Miyao A."/>
            <person name="Hirochika H."/>
            <person name="Nishikawa T."/>
            <person name="Kadowaki K."/>
            <person name="Sugiura M."/>
            <person name="Burr B."/>
            <person name="Sasaki T."/>
        </authorList>
    </citation>
    <scope>NUCLEOTIDE SEQUENCE [LARGE SCALE GENOMIC DNA]</scope>
    <source>
        <strain evidence="2">cv. Nipponbare</strain>
    </source>
</reference>
<dbReference type="AlphaFoldDB" id="A0A0P0WXG8"/>
<dbReference type="Proteomes" id="UP000000763">
    <property type="component" value="Chromosome 6"/>
</dbReference>